<comment type="subcellular location">
    <subcellularLocation>
        <location evidence="1">Cell membrane</location>
        <topology evidence="1">Multi-pass membrane protein</topology>
    </subcellularLocation>
</comment>
<feature type="transmembrane region" description="Helical" evidence="5">
    <location>
        <begin position="58"/>
        <end position="77"/>
    </location>
</feature>
<dbReference type="Pfam" id="PF07690">
    <property type="entry name" value="MFS_1"/>
    <property type="match status" value="1"/>
</dbReference>
<dbReference type="Gene3D" id="1.20.1250.20">
    <property type="entry name" value="MFS general substrate transporter like domains"/>
    <property type="match status" value="2"/>
</dbReference>
<feature type="transmembrane region" description="Helical" evidence="5">
    <location>
        <begin position="17"/>
        <end position="38"/>
    </location>
</feature>
<feature type="transmembrane region" description="Helical" evidence="5">
    <location>
        <begin position="274"/>
        <end position="295"/>
    </location>
</feature>
<dbReference type="EMBL" id="CP059572">
    <property type="protein sequence ID" value="QXJ20974.1"/>
    <property type="molecule type" value="Genomic_DNA"/>
</dbReference>
<evidence type="ECO:0000256" key="3">
    <source>
        <dbReference type="ARBA" id="ARBA00022989"/>
    </source>
</evidence>
<dbReference type="InterPro" id="IPR036259">
    <property type="entry name" value="MFS_trans_sf"/>
</dbReference>
<feature type="transmembrane region" description="Helical" evidence="5">
    <location>
        <begin position="302"/>
        <end position="319"/>
    </location>
</feature>
<keyword evidence="2 5" id="KW-0812">Transmembrane</keyword>
<accession>A0ABX8QRZ0</accession>
<keyword evidence="8" id="KW-1185">Reference proteome</keyword>
<keyword evidence="4 5" id="KW-0472">Membrane</keyword>
<evidence type="ECO:0000259" key="6">
    <source>
        <dbReference type="PROSITE" id="PS50850"/>
    </source>
</evidence>
<evidence type="ECO:0000256" key="1">
    <source>
        <dbReference type="ARBA" id="ARBA00004651"/>
    </source>
</evidence>
<dbReference type="PROSITE" id="PS00217">
    <property type="entry name" value="SUGAR_TRANSPORT_2"/>
    <property type="match status" value="1"/>
</dbReference>
<dbReference type="CDD" id="cd17365">
    <property type="entry name" value="MFS_PcaK_like"/>
    <property type="match status" value="1"/>
</dbReference>
<dbReference type="InterPro" id="IPR020846">
    <property type="entry name" value="MFS_dom"/>
</dbReference>
<feature type="domain" description="Major facilitator superfamily (MFS) profile" evidence="6">
    <location>
        <begin position="17"/>
        <end position="419"/>
    </location>
</feature>
<sequence length="436" mass="45443">MAFDDPGPERARGARRVLAICWATVVFDGYDLITYGTVVPSLLRHRAWDLTAAEVGRIGSLALAGMLVGALVVGTLTDLVGRRRIMLCCLVWFSVAMPLTGLAPDPWTFGLLRFVTGLGLGGVVPTAIALTIEYAPAARRQLYNALMFSGYSAGGVLAALTALVVLPSAGFRVMFFLGAAPLVLVVPAAYKLLPESVAYLAARRGAGTAAAPRAGAPFGTRGFESIRCLFSRRNLPKTLLFWLISLIGLLLVYGLNTWLPELMRDNGYSMGSSLTFLLVFNAGAVAGVIAAAALADRVGERAVVCGAFAVAAVSVLLFATRPSVAPLLALTAVAGFGANSQTMVNALVGGHYPPAARATALGWALAVGRIGAIIGPVFGGLVVTAVQDGVLGPNWHFYAFAIPAVIAAGLVLLVPRRRAVDAVAVPMPHHRRASEG</sequence>
<dbReference type="InterPro" id="IPR005829">
    <property type="entry name" value="Sugar_transporter_CS"/>
</dbReference>
<dbReference type="PANTHER" id="PTHR23508">
    <property type="entry name" value="CARBOXYLIC ACID TRANSPORTER PROTEIN HOMOLOG"/>
    <property type="match status" value="1"/>
</dbReference>
<dbReference type="SUPFAM" id="SSF103473">
    <property type="entry name" value="MFS general substrate transporter"/>
    <property type="match status" value="1"/>
</dbReference>
<reference evidence="7" key="1">
    <citation type="submission" date="2020-07" db="EMBL/GenBank/DDBJ databases">
        <authorList>
            <person name="Tarantini F.S."/>
            <person name="Hong K.W."/>
            <person name="Chan K.G."/>
        </authorList>
    </citation>
    <scope>NUCLEOTIDE SEQUENCE</scope>
    <source>
        <strain evidence="7">32-07</strain>
    </source>
</reference>
<feature type="transmembrane region" description="Helical" evidence="5">
    <location>
        <begin position="173"/>
        <end position="193"/>
    </location>
</feature>
<evidence type="ECO:0000256" key="2">
    <source>
        <dbReference type="ARBA" id="ARBA00022692"/>
    </source>
</evidence>
<name>A0ABX8QRZ0_9ACTN</name>
<feature type="transmembrane region" description="Helical" evidence="5">
    <location>
        <begin position="360"/>
        <end position="383"/>
    </location>
</feature>
<organism evidence="7 8">
    <name type="scientific">Actinomadura graeca</name>
    <dbReference type="NCBI Taxonomy" id="2750812"/>
    <lineage>
        <taxon>Bacteria</taxon>
        <taxon>Bacillati</taxon>
        <taxon>Actinomycetota</taxon>
        <taxon>Actinomycetes</taxon>
        <taxon>Streptosporangiales</taxon>
        <taxon>Thermomonosporaceae</taxon>
        <taxon>Actinomadura</taxon>
    </lineage>
</organism>
<evidence type="ECO:0000313" key="7">
    <source>
        <dbReference type="EMBL" id="QXJ20974.1"/>
    </source>
</evidence>
<feature type="transmembrane region" description="Helical" evidence="5">
    <location>
        <begin position="395"/>
        <end position="414"/>
    </location>
</feature>
<feature type="transmembrane region" description="Helical" evidence="5">
    <location>
        <begin position="142"/>
        <end position="167"/>
    </location>
</feature>
<dbReference type="Proteomes" id="UP001049518">
    <property type="component" value="Chromosome"/>
</dbReference>
<dbReference type="InterPro" id="IPR011701">
    <property type="entry name" value="MFS"/>
</dbReference>
<feature type="transmembrane region" description="Helical" evidence="5">
    <location>
        <begin position="84"/>
        <end position="103"/>
    </location>
</feature>
<keyword evidence="3 5" id="KW-1133">Transmembrane helix</keyword>
<dbReference type="PANTHER" id="PTHR23508:SF10">
    <property type="entry name" value="CARBOXYLIC ACID TRANSPORTER PROTEIN HOMOLOG"/>
    <property type="match status" value="1"/>
</dbReference>
<proteinExistence type="predicted"/>
<dbReference type="RefSeq" id="WP_231334090.1">
    <property type="nucleotide sequence ID" value="NZ_CP059572.1"/>
</dbReference>
<protein>
    <submittedName>
        <fullName evidence="7">Aromatic acid/H+ symport family MFS transporter</fullName>
    </submittedName>
</protein>
<dbReference type="PROSITE" id="PS50850">
    <property type="entry name" value="MFS"/>
    <property type="match status" value="1"/>
</dbReference>
<feature type="transmembrane region" description="Helical" evidence="5">
    <location>
        <begin position="239"/>
        <end position="259"/>
    </location>
</feature>
<feature type="transmembrane region" description="Helical" evidence="5">
    <location>
        <begin position="325"/>
        <end position="348"/>
    </location>
</feature>
<evidence type="ECO:0000256" key="4">
    <source>
        <dbReference type="ARBA" id="ARBA00023136"/>
    </source>
</evidence>
<evidence type="ECO:0000256" key="5">
    <source>
        <dbReference type="SAM" id="Phobius"/>
    </source>
</evidence>
<evidence type="ECO:0000313" key="8">
    <source>
        <dbReference type="Proteomes" id="UP001049518"/>
    </source>
</evidence>
<feature type="transmembrane region" description="Helical" evidence="5">
    <location>
        <begin position="109"/>
        <end position="130"/>
    </location>
</feature>
<gene>
    <name evidence="7" type="ORF">AGRA3207_001776</name>
</gene>